<comment type="subcellular location">
    <subcellularLocation>
        <location evidence="6">Secreted</location>
        <location evidence="6">Cell wall</location>
    </subcellularLocation>
    <subcellularLocation>
        <location evidence="6">Membrane</location>
        <topology evidence="6">Peripheral membrane protein</topology>
    </subcellularLocation>
</comment>
<evidence type="ECO:0000256" key="4">
    <source>
        <dbReference type="ARBA" id="ARBA00022729"/>
    </source>
</evidence>
<dbReference type="SMART" id="SM00837">
    <property type="entry name" value="DPBB_1"/>
    <property type="match status" value="1"/>
</dbReference>
<evidence type="ECO:0000256" key="5">
    <source>
        <dbReference type="ARBA" id="ARBA00023136"/>
    </source>
</evidence>
<dbReference type="Gene3D" id="2.40.40.10">
    <property type="entry name" value="RlpA-like domain"/>
    <property type="match status" value="1"/>
</dbReference>
<dbReference type="GO" id="GO:0009664">
    <property type="term" value="P:plant-type cell wall organization"/>
    <property type="evidence" value="ECO:0007669"/>
    <property type="project" value="InterPro"/>
</dbReference>
<dbReference type="GO" id="GO:0016020">
    <property type="term" value="C:membrane"/>
    <property type="evidence" value="ECO:0007669"/>
    <property type="project" value="UniProtKB-SubCell"/>
</dbReference>
<dbReference type="Gene3D" id="2.60.40.760">
    <property type="entry name" value="Expansin, cellulose-binding-like domain"/>
    <property type="match status" value="1"/>
</dbReference>
<gene>
    <name evidence="9" type="ORF">FCM35_KLT10907</name>
</gene>
<feature type="chain" id="PRO_5033098622" description="Expansin" evidence="6">
    <location>
        <begin position="28"/>
        <end position="261"/>
    </location>
</feature>
<dbReference type="PANTHER" id="PTHR31867">
    <property type="entry name" value="EXPANSIN-A15"/>
    <property type="match status" value="1"/>
</dbReference>
<dbReference type="InterPro" id="IPR007117">
    <property type="entry name" value="Expansin_CBD"/>
</dbReference>
<feature type="domain" description="Expansin-like CBD" evidence="8">
    <location>
        <begin position="175"/>
        <end position="255"/>
    </location>
</feature>
<dbReference type="InterPro" id="IPR036908">
    <property type="entry name" value="RlpA-like_sf"/>
</dbReference>
<name>A0A833VFZ0_9POAL</name>
<evidence type="ECO:0000259" key="8">
    <source>
        <dbReference type="PROSITE" id="PS50843"/>
    </source>
</evidence>
<reference evidence="9" key="1">
    <citation type="submission" date="2020-01" db="EMBL/GenBank/DDBJ databases">
        <title>Genome sequence of Kobresia littledalei, the first chromosome-level genome in the family Cyperaceae.</title>
        <authorList>
            <person name="Qu G."/>
        </authorList>
    </citation>
    <scope>NUCLEOTIDE SEQUENCE</scope>
    <source>
        <strain evidence="9">C.B.Clarke</strain>
        <tissue evidence="9">Leaf</tissue>
    </source>
</reference>
<evidence type="ECO:0000256" key="2">
    <source>
        <dbReference type="ARBA" id="ARBA00022512"/>
    </source>
</evidence>
<keyword evidence="4 6" id="KW-0732">Signal</keyword>
<keyword evidence="6" id="KW-0961">Cell wall biogenesis/degradation</keyword>
<accession>A0A833VFZ0</accession>
<dbReference type="Pfam" id="PF01357">
    <property type="entry name" value="Expansin_C"/>
    <property type="match status" value="1"/>
</dbReference>
<dbReference type="Pfam" id="PF03330">
    <property type="entry name" value="DPBB_1"/>
    <property type="match status" value="1"/>
</dbReference>
<dbReference type="GO" id="GO:0005576">
    <property type="term" value="C:extracellular region"/>
    <property type="evidence" value="ECO:0007669"/>
    <property type="project" value="InterPro"/>
</dbReference>
<dbReference type="InterPro" id="IPR007118">
    <property type="entry name" value="Expan_Lol_pI"/>
</dbReference>
<dbReference type="OrthoDB" id="617380at2759"/>
<keyword evidence="3 6" id="KW-0964">Secreted</keyword>
<evidence type="ECO:0000259" key="7">
    <source>
        <dbReference type="PROSITE" id="PS50842"/>
    </source>
</evidence>
<proteinExistence type="inferred from homology"/>
<dbReference type="AlphaFoldDB" id="A0A833VFZ0"/>
<comment type="function">
    <text evidence="6">Causes loosening and extension of plant cell walls by disrupting non-covalent bonding between cellulose microfibrils and matrix glucans. No enzymatic activity has been found.</text>
</comment>
<dbReference type="PROSITE" id="PS50842">
    <property type="entry name" value="EXPANSIN_EG45"/>
    <property type="match status" value="1"/>
</dbReference>
<dbReference type="PRINTS" id="PR01226">
    <property type="entry name" value="EXPANSIN"/>
</dbReference>
<keyword evidence="2 6" id="KW-0134">Cell wall</keyword>
<dbReference type="PROSITE" id="PS50843">
    <property type="entry name" value="EXPANSIN_CBD"/>
    <property type="match status" value="1"/>
</dbReference>
<dbReference type="InterPro" id="IPR009009">
    <property type="entry name" value="RlpA-like_DPBB"/>
</dbReference>
<evidence type="ECO:0000256" key="6">
    <source>
        <dbReference type="RuleBase" id="RU365023"/>
    </source>
</evidence>
<protein>
    <recommendedName>
        <fullName evidence="6">Expansin</fullName>
    </recommendedName>
</protein>
<evidence type="ECO:0000256" key="3">
    <source>
        <dbReference type="ARBA" id="ARBA00022525"/>
    </source>
</evidence>
<dbReference type="InterPro" id="IPR036749">
    <property type="entry name" value="Expansin_CBD_sf"/>
</dbReference>
<evidence type="ECO:0000256" key="1">
    <source>
        <dbReference type="ARBA" id="ARBA00005392"/>
    </source>
</evidence>
<comment type="caution">
    <text evidence="9">The sequence shown here is derived from an EMBL/GenBank/DDBJ whole genome shotgun (WGS) entry which is preliminary data.</text>
</comment>
<comment type="similarity">
    <text evidence="1 6">Belongs to the expansin family. Expansin A subfamily.</text>
</comment>
<dbReference type="SUPFAM" id="SSF50685">
    <property type="entry name" value="Barwin-like endoglucanases"/>
    <property type="match status" value="1"/>
</dbReference>
<evidence type="ECO:0000313" key="9">
    <source>
        <dbReference type="EMBL" id="KAF3324750.1"/>
    </source>
</evidence>
<dbReference type="Proteomes" id="UP000623129">
    <property type="component" value="Unassembled WGS sequence"/>
</dbReference>
<dbReference type="SUPFAM" id="SSF49590">
    <property type="entry name" value="PHL pollen allergen"/>
    <property type="match status" value="1"/>
</dbReference>
<sequence>MVAMASFLRYRVVVTTVLIAMMVTTEAFKEQDWKDAHATFYGDESGVADDMGGACGYSNMNAIGFGTNTAALSTPLFNDGKGCGGCYEIRCTGSRFCRPGASSIVVTGTNLCPPNWAEDSNNGGWCNPPRVHFDMAMPAWLSFGQYEGGIVPVMYRRVPCKRSGGIKFKLSGNAYWLLVYILNVGGPGDVCGMWVKGDNTEWISMSQNFGAVWQAFANLGGQGLSFKLTACSSEETVLSNNVADPNWGTGLIYEATNNLGY</sequence>
<evidence type="ECO:0000313" key="10">
    <source>
        <dbReference type="Proteomes" id="UP000623129"/>
    </source>
</evidence>
<feature type="signal peptide" evidence="6">
    <location>
        <begin position="1"/>
        <end position="27"/>
    </location>
</feature>
<feature type="domain" description="Expansin-like EG45" evidence="7">
    <location>
        <begin position="52"/>
        <end position="165"/>
    </location>
</feature>
<dbReference type="PRINTS" id="PR01225">
    <property type="entry name" value="EXPANSNFAMLY"/>
</dbReference>
<dbReference type="EMBL" id="SWLB01000021">
    <property type="protein sequence ID" value="KAF3324750.1"/>
    <property type="molecule type" value="Genomic_DNA"/>
</dbReference>
<dbReference type="InterPro" id="IPR002963">
    <property type="entry name" value="Expansin"/>
</dbReference>
<dbReference type="InterPro" id="IPR007112">
    <property type="entry name" value="Expansin/allergen_DPBB_dom"/>
</dbReference>
<organism evidence="9 10">
    <name type="scientific">Carex littledalei</name>
    <dbReference type="NCBI Taxonomy" id="544730"/>
    <lineage>
        <taxon>Eukaryota</taxon>
        <taxon>Viridiplantae</taxon>
        <taxon>Streptophyta</taxon>
        <taxon>Embryophyta</taxon>
        <taxon>Tracheophyta</taxon>
        <taxon>Spermatophyta</taxon>
        <taxon>Magnoliopsida</taxon>
        <taxon>Liliopsida</taxon>
        <taxon>Poales</taxon>
        <taxon>Cyperaceae</taxon>
        <taxon>Cyperoideae</taxon>
        <taxon>Cariceae</taxon>
        <taxon>Carex</taxon>
        <taxon>Carex subgen. Euthyceras</taxon>
    </lineage>
</organism>
<keyword evidence="5" id="KW-0472">Membrane</keyword>
<dbReference type="CDD" id="cd22274">
    <property type="entry name" value="DPBB_EXPA_N"/>
    <property type="match status" value="1"/>
</dbReference>
<keyword evidence="10" id="KW-1185">Reference proteome</keyword>